<keyword evidence="5 8" id="KW-0418">Kinase</keyword>
<organism evidence="8 9">
    <name type="scientific">Leptolyngbya subtilissima DQ-A4</name>
    <dbReference type="NCBI Taxonomy" id="2933933"/>
    <lineage>
        <taxon>Bacteria</taxon>
        <taxon>Bacillati</taxon>
        <taxon>Cyanobacteriota</taxon>
        <taxon>Cyanophyceae</taxon>
        <taxon>Leptolyngbyales</taxon>
        <taxon>Leptolyngbyaceae</taxon>
        <taxon>Leptolyngbya group</taxon>
        <taxon>Leptolyngbya</taxon>
    </lineage>
</organism>
<dbReference type="InterPro" id="IPR036097">
    <property type="entry name" value="HisK_dim/P_sf"/>
</dbReference>
<dbReference type="InterPro" id="IPR004358">
    <property type="entry name" value="Sig_transdc_His_kin-like_C"/>
</dbReference>
<evidence type="ECO:0000256" key="5">
    <source>
        <dbReference type="ARBA" id="ARBA00022777"/>
    </source>
</evidence>
<gene>
    <name evidence="8" type="ORF">NC992_07125</name>
</gene>
<dbReference type="GO" id="GO:0016301">
    <property type="term" value="F:kinase activity"/>
    <property type="evidence" value="ECO:0007669"/>
    <property type="project" value="UniProtKB-KW"/>
</dbReference>
<keyword evidence="4" id="KW-0808">Transferase</keyword>
<evidence type="ECO:0000256" key="4">
    <source>
        <dbReference type="ARBA" id="ARBA00022679"/>
    </source>
</evidence>
<evidence type="ECO:0000256" key="2">
    <source>
        <dbReference type="ARBA" id="ARBA00012438"/>
    </source>
</evidence>
<proteinExistence type="predicted"/>
<dbReference type="PROSITE" id="PS50109">
    <property type="entry name" value="HIS_KIN"/>
    <property type="match status" value="1"/>
</dbReference>
<dbReference type="CDD" id="cd00082">
    <property type="entry name" value="HisKA"/>
    <property type="match status" value="1"/>
</dbReference>
<dbReference type="PANTHER" id="PTHR45453">
    <property type="entry name" value="PHOSPHATE REGULON SENSOR PROTEIN PHOR"/>
    <property type="match status" value="1"/>
</dbReference>
<dbReference type="EMBL" id="JAMPKX010000002">
    <property type="protein sequence ID" value="MEP0946637.1"/>
    <property type="molecule type" value="Genomic_DNA"/>
</dbReference>
<comment type="catalytic activity">
    <reaction evidence="1">
        <text>ATP + protein L-histidine = ADP + protein N-phospho-L-histidine.</text>
        <dbReference type="EC" id="2.7.13.3"/>
    </reaction>
</comment>
<evidence type="ECO:0000256" key="6">
    <source>
        <dbReference type="ARBA" id="ARBA00023012"/>
    </source>
</evidence>
<keyword evidence="9" id="KW-1185">Reference proteome</keyword>
<evidence type="ECO:0000259" key="7">
    <source>
        <dbReference type="PROSITE" id="PS50109"/>
    </source>
</evidence>
<name>A0ABV0K3V8_9CYAN</name>
<dbReference type="Gene3D" id="1.10.287.130">
    <property type="match status" value="1"/>
</dbReference>
<dbReference type="EC" id="2.7.13.3" evidence="2"/>
<feature type="domain" description="Histidine kinase" evidence="7">
    <location>
        <begin position="200"/>
        <end position="447"/>
    </location>
</feature>
<dbReference type="InterPro" id="IPR050351">
    <property type="entry name" value="BphY/WalK/GraS-like"/>
</dbReference>
<dbReference type="PANTHER" id="PTHR45453:SF1">
    <property type="entry name" value="PHOSPHATE REGULON SENSOR PROTEIN PHOR"/>
    <property type="match status" value="1"/>
</dbReference>
<evidence type="ECO:0000256" key="3">
    <source>
        <dbReference type="ARBA" id="ARBA00022553"/>
    </source>
</evidence>
<dbReference type="SMART" id="SM00388">
    <property type="entry name" value="HisKA"/>
    <property type="match status" value="1"/>
</dbReference>
<dbReference type="InterPro" id="IPR036890">
    <property type="entry name" value="HATPase_C_sf"/>
</dbReference>
<dbReference type="PRINTS" id="PR00344">
    <property type="entry name" value="BCTRLSENSOR"/>
</dbReference>
<dbReference type="Pfam" id="PF02518">
    <property type="entry name" value="HATPase_c"/>
    <property type="match status" value="1"/>
</dbReference>
<comment type="caution">
    <text evidence="8">The sequence shown here is derived from an EMBL/GenBank/DDBJ whole genome shotgun (WGS) entry which is preliminary data.</text>
</comment>
<dbReference type="InterPro" id="IPR003661">
    <property type="entry name" value="HisK_dim/P_dom"/>
</dbReference>
<dbReference type="RefSeq" id="WP_190696465.1">
    <property type="nucleotide sequence ID" value="NZ_JAMPKX010000002.1"/>
</dbReference>
<dbReference type="SUPFAM" id="SSF55874">
    <property type="entry name" value="ATPase domain of HSP90 chaperone/DNA topoisomerase II/histidine kinase"/>
    <property type="match status" value="1"/>
</dbReference>
<dbReference type="Gene3D" id="3.30.565.10">
    <property type="entry name" value="Histidine kinase-like ATPase, C-terminal domain"/>
    <property type="match status" value="1"/>
</dbReference>
<dbReference type="InterPro" id="IPR003594">
    <property type="entry name" value="HATPase_dom"/>
</dbReference>
<evidence type="ECO:0000313" key="8">
    <source>
        <dbReference type="EMBL" id="MEP0946637.1"/>
    </source>
</evidence>
<evidence type="ECO:0000313" key="9">
    <source>
        <dbReference type="Proteomes" id="UP001482513"/>
    </source>
</evidence>
<sequence>MVIFAYLLGLATGALLLFWQQRHQRRRERRLITTLQATDWPTALGQVEQLVKTQPQQQRQLRSLGTSRDTLERILQTAPIGYLQVDEENQLIWCNDQANRLLKMNQPLTGPVQRRRLLLEVARSYELDALIEETREKQACCQREWMLYQISPDPLHPKEEPTFPLRGYAIPLDGGEVGVFLENRQEAALLVQQRDRWTSDVAHELKTPLTSIRLVAETLQPRVDESQRRWLDRLVNETIRLSNLVEDLLNLSRLQGDQFQGLSLKPVDLPQLVQRAWVSLEPLAQVKALKLAYDGPSHCLTNLDEPLFHRVLLNLIDNAIKHSPSRANVYVRLLEPGTAPALGHDAENPEPDTLILDVMDMGPGFSAKDLPYIFDRFYRADPSRTRTDPLVDLVPINTGTTPEIGRGTGLGLAIVSQIIEAHNGTITAANHPELGGGWLRLRLPATQSDSLL</sequence>
<evidence type="ECO:0000256" key="1">
    <source>
        <dbReference type="ARBA" id="ARBA00000085"/>
    </source>
</evidence>
<dbReference type="Pfam" id="PF00512">
    <property type="entry name" value="HisKA"/>
    <property type="match status" value="1"/>
</dbReference>
<dbReference type="InterPro" id="IPR005467">
    <property type="entry name" value="His_kinase_dom"/>
</dbReference>
<reference evidence="8 9" key="1">
    <citation type="submission" date="2022-04" db="EMBL/GenBank/DDBJ databases">
        <title>Positive selection, recombination, and allopatry shape intraspecific diversity of widespread and dominant cyanobacteria.</title>
        <authorList>
            <person name="Wei J."/>
            <person name="Shu W."/>
            <person name="Hu C."/>
        </authorList>
    </citation>
    <scope>NUCLEOTIDE SEQUENCE [LARGE SCALE GENOMIC DNA]</scope>
    <source>
        <strain evidence="8 9">DQ-A4</strain>
    </source>
</reference>
<dbReference type="CDD" id="cd00075">
    <property type="entry name" value="HATPase"/>
    <property type="match status" value="1"/>
</dbReference>
<keyword evidence="3" id="KW-0597">Phosphoprotein</keyword>
<dbReference type="SMART" id="SM00387">
    <property type="entry name" value="HATPase_c"/>
    <property type="match status" value="1"/>
</dbReference>
<accession>A0ABV0K3V8</accession>
<dbReference type="Proteomes" id="UP001482513">
    <property type="component" value="Unassembled WGS sequence"/>
</dbReference>
<protein>
    <recommendedName>
        <fullName evidence="2">histidine kinase</fullName>
        <ecNumber evidence="2">2.7.13.3</ecNumber>
    </recommendedName>
</protein>
<dbReference type="SUPFAM" id="SSF47384">
    <property type="entry name" value="Homodimeric domain of signal transducing histidine kinase"/>
    <property type="match status" value="1"/>
</dbReference>
<keyword evidence="6" id="KW-0902">Two-component regulatory system</keyword>